<accession>A0A0F9C202</accession>
<reference evidence="1" key="1">
    <citation type="journal article" date="2015" name="Nature">
        <title>Complex archaea that bridge the gap between prokaryotes and eukaryotes.</title>
        <authorList>
            <person name="Spang A."/>
            <person name="Saw J.H."/>
            <person name="Jorgensen S.L."/>
            <person name="Zaremba-Niedzwiedzka K."/>
            <person name="Martijn J."/>
            <person name="Lind A.E."/>
            <person name="van Eijk R."/>
            <person name="Schleper C."/>
            <person name="Guy L."/>
            <person name="Ettema T.J."/>
        </authorList>
    </citation>
    <scope>NUCLEOTIDE SEQUENCE</scope>
</reference>
<gene>
    <name evidence="1" type="ORF">LCGC14_2720280</name>
</gene>
<comment type="caution">
    <text evidence="1">The sequence shown here is derived from an EMBL/GenBank/DDBJ whole genome shotgun (WGS) entry which is preliminary data.</text>
</comment>
<organism evidence="1">
    <name type="scientific">marine sediment metagenome</name>
    <dbReference type="NCBI Taxonomy" id="412755"/>
    <lineage>
        <taxon>unclassified sequences</taxon>
        <taxon>metagenomes</taxon>
        <taxon>ecological metagenomes</taxon>
    </lineage>
</organism>
<dbReference type="EMBL" id="LAZR01048974">
    <property type="protein sequence ID" value="KKK90711.1"/>
    <property type="molecule type" value="Genomic_DNA"/>
</dbReference>
<dbReference type="AlphaFoldDB" id="A0A0F9C202"/>
<evidence type="ECO:0000313" key="1">
    <source>
        <dbReference type="EMBL" id="KKK90711.1"/>
    </source>
</evidence>
<sequence>MNETFPTNLEKGTCDCGLKRLRDECFYPIYNSFGHGHCIIIEHYTKHQERKDNGT</sequence>
<name>A0A0F9C202_9ZZZZ</name>
<proteinExistence type="predicted"/>
<protein>
    <submittedName>
        <fullName evidence="1">Uncharacterized protein</fullName>
    </submittedName>
</protein>